<dbReference type="SUPFAM" id="SSF57903">
    <property type="entry name" value="FYVE/PHD zinc finger"/>
    <property type="match status" value="1"/>
</dbReference>
<protein>
    <recommendedName>
        <fullName evidence="3">PHD-type domain-containing protein</fullName>
    </recommendedName>
</protein>
<dbReference type="Gene3D" id="3.30.40.10">
    <property type="entry name" value="Zinc/RING finger domain, C3HC4 (zinc finger)"/>
    <property type="match status" value="1"/>
</dbReference>
<organism evidence="1 2">
    <name type="scientific">Henosepilachna vigintioctopunctata</name>
    <dbReference type="NCBI Taxonomy" id="420089"/>
    <lineage>
        <taxon>Eukaryota</taxon>
        <taxon>Metazoa</taxon>
        <taxon>Ecdysozoa</taxon>
        <taxon>Arthropoda</taxon>
        <taxon>Hexapoda</taxon>
        <taxon>Insecta</taxon>
        <taxon>Pterygota</taxon>
        <taxon>Neoptera</taxon>
        <taxon>Endopterygota</taxon>
        <taxon>Coleoptera</taxon>
        <taxon>Polyphaga</taxon>
        <taxon>Cucujiformia</taxon>
        <taxon>Coccinelloidea</taxon>
        <taxon>Coccinellidae</taxon>
        <taxon>Epilachninae</taxon>
        <taxon>Epilachnini</taxon>
        <taxon>Henosepilachna</taxon>
    </lineage>
</organism>
<reference evidence="1 2" key="1">
    <citation type="submission" date="2023-03" db="EMBL/GenBank/DDBJ databases">
        <title>Genome insight into feeding habits of ladybird beetles.</title>
        <authorList>
            <person name="Li H.-S."/>
            <person name="Huang Y.-H."/>
            <person name="Pang H."/>
        </authorList>
    </citation>
    <scope>NUCLEOTIDE SEQUENCE [LARGE SCALE GENOMIC DNA]</scope>
    <source>
        <strain evidence="1">SYSU_2023b</strain>
        <tissue evidence="1">Whole body</tissue>
    </source>
</reference>
<dbReference type="AlphaFoldDB" id="A0AAW1UPU0"/>
<proteinExistence type="predicted"/>
<comment type="caution">
    <text evidence="1">The sequence shown here is derived from an EMBL/GenBank/DDBJ whole genome shotgun (WGS) entry which is preliminary data.</text>
</comment>
<dbReference type="Proteomes" id="UP001431783">
    <property type="component" value="Unassembled WGS sequence"/>
</dbReference>
<gene>
    <name evidence="1" type="ORF">WA026_012319</name>
</gene>
<evidence type="ECO:0008006" key="3">
    <source>
        <dbReference type="Google" id="ProtNLM"/>
    </source>
</evidence>
<evidence type="ECO:0000313" key="1">
    <source>
        <dbReference type="EMBL" id="KAK9885566.1"/>
    </source>
</evidence>
<keyword evidence="2" id="KW-1185">Reference proteome</keyword>
<sequence>MDVCKKCSDNFFVNNKYSLCELCNSKYHLSCVSLEHSWIKALDIVIIFWVCDSCVDKINAAVDYVNSEGAQNTVVLQEDIEHPVREEVLLQKLVNNMENTLSLQKEVIASLNDGSLKSNNSAGNVKNNFDKRVMSAPSALTLFYTISVTKNPAVNIIKMNSRSATPNLYIPKPKAENIIQAKDVKKAFALAENSLVKDTNKPSTLKDGYQGNIAEEWTQIVRKKKRSSMRPGPAHVAHRWLHWGFKLAISKCYRVAENWYNPSSLPVAIIPGYTQVAAFCRTSSIHGGTLIFVNYDLEFKIVEIADLCVERHCEFCTVKLKFILTYATFVSVYRPPAGNYDLFLQRRSHVLLSNILK</sequence>
<name>A0AAW1UPU0_9CUCU</name>
<dbReference type="InterPro" id="IPR011011">
    <property type="entry name" value="Znf_FYVE_PHD"/>
</dbReference>
<accession>A0AAW1UPU0</accession>
<dbReference type="EMBL" id="JARQZJ010000096">
    <property type="protein sequence ID" value="KAK9885566.1"/>
    <property type="molecule type" value="Genomic_DNA"/>
</dbReference>
<evidence type="ECO:0000313" key="2">
    <source>
        <dbReference type="Proteomes" id="UP001431783"/>
    </source>
</evidence>
<dbReference type="InterPro" id="IPR013083">
    <property type="entry name" value="Znf_RING/FYVE/PHD"/>
</dbReference>